<reference evidence="1" key="2">
    <citation type="submission" date="2025-09" db="UniProtKB">
        <authorList>
            <consortium name="EnsemblPlants"/>
        </authorList>
    </citation>
    <scope>IDENTIFICATION</scope>
</reference>
<organism evidence="1 2">
    <name type="scientific">Avena sativa</name>
    <name type="common">Oat</name>
    <dbReference type="NCBI Taxonomy" id="4498"/>
    <lineage>
        <taxon>Eukaryota</taxon>
        <taxon>Viridiplantae</taxon>
        <taxon>Streptophyta</taxon>
        <taxon>Embryophyta</taxon>
        <taxon>Tracheophyta</taxon>
        <taxon>Spermatophyta</taxon>
        <taxon>Magnoliopsida</taxon>
        <taxon>Liliopsida</taxon>
        <taxon>Poales</taxon>
        <taxon>Poaceae</taxon>
        <taxon>BOP clade</taxon>
        <taxon>Pooideae</taxon>
        <taxon>Poodae</taxon>
        <taxon>Poeae</taxon>
        <taxon>Poeae Chloroplast Group 1 (Aveneae type)</taxon>
        <taxon>Aveninae</taxon>
        <taxon>Avena</taxon>
    </lineage>
</organism>
<evidence type="ECO:0000313" key="1">
    <source>
        <dbReference type="EnsemblPlants" id="AVESA.00010b.r2.5CG0901720.1.CDS"/>
    </source>
</evidence>
<accession>A0ACD5XYG1</accession>
<dbReference type="Proteomes" id="UP001732700">
    <property type="component" value="Chromosome 5C"/>
</dbReference>
<name>A0ACD5XYG1_AVESA</name>
<dbReference type="EnsemblPlants" id="AVESA.00010b.r2.5CG0901720.1">
    <property type="protein sequence ID" value="AVESA.00010b.r2.5CG0901720.1.CDS"/>
    <property type="gene ID" value="AVESA.00010b.r2.5CG0901720"/>
</dbReference>
<evidence type="ECO:0000313" key="2">
    <source>
        <dbReference type="Proteomes" id="UP001732700"/>
    </source>
</evidence>
<proteinExistence type="predicted"/>
<sequence length="328" mass="34928">MQLNRGAVGGAHGRGAPDGMQLRCRERELVAQLHELLFPSTTPSAAGSSMSWSASSANLSLEHCSLPPVKTPASCGKRRGKGSKRVREGQPQQEQKQRGGGCSTATKAARGRRRKEGTPTTTIVTTVPDFDGYQWKKYGQKHIEAAQYPRSYYRCTNSMDQACPAKRTVQRNDDGDGDGDGGPPKYTVVYISEHSCKAAEAVAAPVILETTVVRTKTPDTAAVFPGSSSAVSTGTQPSATSGITWSGCTVAGANPTPSERGDCSSLFAVVHGDCCWEWDPAPTSFQEMDFAGPIMSPVHVAATDGSWISDLFVNESPFVLNSCQLFGF</sequence>
<keyword evidence="2" id="KW-1185">Reference proteome</keyword>
<reference evidence="1" key="1">
    <citation type="submission" date="2021-05" db="EMBL/GenBank/DDBJ databases">
        <authorList>
            <person name="Scholz U."/>
            <person name="Mascher M."/>
            <person name="Fiebig A."/>
        </authorList>
    </citation>
    <scope>NUCLEOTIDE SEQUENCE [LARGE SCALE GENOMIC DNA]</scope>
</reference>
<protein>
    <submittedName>
        <fullName evidence="1">Uncharacterized protein</fullName>
    </submittedName>
</protein>